<evidence type="ECO:0000313" key="3">
    <source>
        <dbReference type="EMBL" id="MBM6738231.1"/>
    </source>
</evidence>
<keyword evidence="4" id="KW-1185">Reference proteome</keyword>
<dbReference type="InterPro" id="IPR010982">
    <property type="entry name" value="Lambda_DNA-bd_dom_sf"/>
</dbReference>
<sequence length="69" mass="7997">MGKYCVGARIRLLRKEKNMTQRQLATKIGVDRTSLSSYEHSKRMPDIFTLCKMADVFEISLDDLVGRKF</sequence>
<dbReference type="Gene3D" id="1.10.260.40">
    <property type="entry name" value="lambda repressor-like DNA-binding domains"/>
    <property type="match status" value="1"/>
</dbReference>
<dbReference type="CDD" id="cd00093">
    <property type="entry name" value="HTH_XRE"/>
    <property type="match status" value="1"/>
</dbReference>
<dbReference type="PROSITE" id="PS50943">
    <property type="entry name" value="HTH_CROC1"/>
    <property type="match status" value="1"/>
</dbReference>
<evidence type="ECO:0000259" key="2">
    <source>
        <dbReference type="PROSITE" id="PS50943"/>
    </source>
</evidence>
<feature type="domain" description="HTH cro/C1-type" evidence="2">
    <location>
        <begin position="10"/>
        <end position="64"/>
    </location>
</feature>
<accession>A0ABS2E9E1</accession>
<dbReference type="PANTHER" id="PTHR46558:SF11">
    <property type="entry name" value="HTH-TYPE TRANSCRIPTIONAL REGULATOR XRE"/>
    <property type="match status" value="1"/>
</dbReference>
<dbReference type="InterPro" id="IPR001387">
    <property type="entry name" value="Cro/C1-type_HTH"/>
</dbReference>
<dbReference type="Proteomes" id="UP000716906">
    <property type="component" value="Unassembled WGS sequence"/>
</dbReference>
<protein>
    <submittedName>
        <fullName evidence="3">Helix-turn-helix transcriptional regulator</fullName>
    </submittedName>
</protein>
<proteinExistence type="predicted"/>
<dbReference type="EMBL" id="JACLYY010000007">
    <property type="protein sequence ID" value="MBM6738231.1"/>
    <property type="molecule type" value="Genomic_DNA"/>
</dbReference>
<reference evidence="3 4" key="1">
    <citation type="journal article" date="2021" name="Sci. Rep.">
        <title>The distribution of antibiotic resistance genes in chicken gut microbiota commensals.</title>
        <authorList>
            <person name="Juricova H."/>
            <person name="Matiasovicova J."/>
            <person name="Kubasova T."/>
            <person name="Cejkova D."/>
            <person name="Rychlik I."/>
        </authorList>
    </citation>
    <scope>NUCLEOTIDE SEQUENCE [LARGE SCALE GENOMIC DNA]</scope>
    <source>
        <strain evidence="3 4">An773</strain>
    </source>
</reference>
<dbReference type="SMART" id="SM00530">
    <property type="entry name" value="HTH_XRE"/>
    <property type="match status" value="1"/>
</dbReference>
<organism evidence="3 4">
    <name type="scientific">Faecalicatena fissicatena</name>
    <dbReference type="NCBI Taxonomy" id="290055"/>
    <lineage>
        <taxon>Bacteria</taxon>
        <taxon>Bacillati</taxon>
        <taxon>Bacillota</taxon>
        <taxon>Clostridia</taxon>
        <taxon>Lachnospirales</taxon>
        <taxon>Lachnospiraceae</taxon>
        <taxon>Faecalicatena</taxon>
    </lineage>
</organism>
<evidence type="ECO:0000256" key="1">
    <source>
        <dbReference type="ARBA" id="ARBA00023125"/>
    </source>
</evidence>
<dbReference type="Pfam" id="PF01381">
    <property type="entry name" value="HTH_3"/>
    <property type="match status" value="1"/>
</dbReference>
<dbReference type="SUPFAM" id="SSF47413">
    <property type="entry name" value="lambda repressor-like DNA-binding domains"/>
    <property type="match status" value="1"/>
</dbReference>
<comment type="caution">
    <text evidence="3">The sequence shown here is derived from an EMBL/GenBank/DDBJ whole genome shotgun (WGS) entry which is preliminary data.</text>
</comment>
<name>A0ABS2E9E1_9FIRM</name>
<gene>
    <name evidence="3" type="ORF">H7U36_08990</name>
</gene>
<dbReference type="PANTHER" id="PTHR46558">
    <property type="entry name" value="TRACRIPTIONAL REGULATORY PROTEIN-RELATED-RELATED"/>
    <property type="match status" value="1"/>
</dbReference>
<evidence type="ECO:0000313" key="4">
    <source>
        <dbReference type="Proteomes" id="UP000716906"/>
    </source>
</evidence>
<keyword evidence="1" id="KW-0238">DNA-binding</keyword>